<dbReference type="EMBL" id="BK014826">
    <property type="protein sequence ID" value="DAD77512.1"/>
    <property type="molecule type" value="Genomic_DNA"/>
</dbReference>
<name>A0A8S5M5T7_9CAUD</name>
<proteinExistence type="predicted"/>
<protein>
    <submittedName>
        <fullName evidence="1">Uncharacterized protein</fullName>
    </submittedName>
</protein>
<accession>A0A8S5M5T7</accession>
<reference evidence="1" key="1">
    <citation type="journal article" date="2021" name="Proc. Natl. Acad. Sci. U.S.A.">
        <title>A Catalog of Tens of Thousands of Viruses from Human Metagenomes Reveals Hidden Associations with Chronic Diseases.</title>
        <authorList>
            <person name="Tisza M.J."/>
            <person name="Buck C.B."/>
        </authorList>
    </citation>
    <scope>NUCLEOTIDE SEQUENCE</scope>
    <source>
        <strain evidence="1">CtaNW81</strain>
    </source>
</reference>
<evidence type="ECO:0000313" key="1">
    <source>
        <dbReference type="EMBL" id="DAD77512.1"/>
    </source>
</evidence>
<organism evidence="1">
    <name type="scientific">Podoviridae sp. ctaNW81</name>
    <dbReference type="NCBI Taxonomy" id="2826562"/>
    <lineage>
        <taxon>Viruses</taxon>
        <taxon>Duplodnaviria</taxon>
        <taxon>Heunggongvirae</taxon>
        <taxon>Uroviricota</taxon>
        <taxon>Caudoviricetes</taxon>
    </lineage>
</organism>
<sequence length="133" mass="15569">MKVYLQNDKAFMDDNGNIVEITKTGLEKSKNKMYYVLPENSLNRKYLYVDKLKEMQTIDYGDTYKATRTIGTSAGKWQDYLTEEERETIKNIEEECKKRLEAAKELKKPQTEKEKLLAKIAKLKAQVAKYEAE</sequence>